<evidence type="ECO:0000313" key="1">
    <source>
        <dbReference type="EMBL" id="KAI4340477.1"/>
    </source>
</evidence>
<comment type="caution">
    <text evidence="1">The sequence shown here is derived from an EMBL/GenBank/DDBJ whole genome shotgun (WGS) entry which is preliminary data.</text>
</comment>
<name>A0ACB9NVY0_9MYRT</name>
<accession>A0ACB9NVY0</accession>
<sequence length="120" mass="13522">MDEREFKRILALFPVVRSRDFCADQDSSGGSTSHSVHDDPVEEWHDAWDNGDKNDQNNEGIDANDAFWKKLKSTVARKVGVTEAEKFCSAFQQAHRKLVFEVMNADAAKKYIESGGSPEE</sequence>
<keyword evidence="2" id="KW-1185">Reference proteome</keyword>
<evidence type="ECO:0000313" key="2">
    <source>
        <dbReference type="Proteomes" id="UP001057402"/>
    </source>
</evidence>
<reference evidence="2" key="1">
    <citation type="journal article" date="2023" name="Front. Plant Sci.">
        <title>Chromosomal-level genome assembly of Melastoma candidum provides insights into trichome evolution.</title>
        <authorList>
            <person name="Zhong Y."/>
            <person name="Wu W."/>
            <person name="Sun C."/>
            <person name="Zou P."/>
            <person name="Liu Y."/>
            <person name="Dai S."/>
            <person name="Zhou R."/>
        </authorList>
    </citation>
    <scope>NUCLEOTIDE SEQUENCE [LARGE SCALE GENOMIC DNA]</scope>
</reference>
<dbReference type="EMBL" id="CM042886">
    <property type="protein sequence ID" value="KAI4340477.1"/>
    <property type="molecule type" value="Genomic_DNA"/>
</dbReference>
<gene>
    <name evidence="1" type="ORF">MLD38_025307</name>
</gene>
<protein>
    <submittedName>
        <fullName evidence="1">Uncharacterized protein</fullName>
    </submittedName>
</protein>
<proteinExistence type="predicted"/>
<organism evidence="1 2">
    <name type="scientific">Melastoma candidum</name>
    <dbReference type="NCBI Taxonomy" id="119954"/>
    <lineage>
        <taxon>Eukaryota</taxon>
        <taxon>Viridiplantae</taxon>
        <taxon>Streptophyta</taxon>
        <taxon>Embryophyta</taxon>
        <taxon>Tracheophyta</taxon>
        <taxon>Spermatophyta</taxon>
        <taxon>Magnoliopsida</taxon>
        <taxon>eudicotyledons</taxon>
        <taxon>Gunneridae</taxon>
        <taxon>Pentapetalae</taxon>
        <taxon>rosids</taxon>
        <taxon>malvids</taxon>
        <taxon>Myrtales</taxon>
        <taxon>Melastomataceae</taxon>
        <taxon>Melastomatoideae</taxon>
        <taxon>Melastomateae</taxon>
        <taxon>Melastoma</taxon>
    </lineage>
</organism>
<dbReference type="Proteomes" id="UP001057402">
    <property type="component" value="Chromosome 7"/>
</dbReference>